<dbReference type="EMBL" id="CP000816">
    <property type="protein sequence ID" value="ABU81641.1"/>
    <property type="molecule type" value="Genomic_DNA"/>
</dbReference>
<dbReference type="GO" id="GO:0051539">
    <property type="term" value="F:4 iron, 4 sulfur cluster binding"/>
    <property type="evidence" value="ECO:0007669"/>
    <property type="project" value="UniProtKB-KW"/>
</dbReference>
<proteinExistence type="predicted"/>
<keyword evidence="3" id="KW-0949">S-adenosyl-L-methionine</keyword>
<dbReference type="PhylomeDB" id="A8A9N9"/>
<accession>A8A9N9</accession>
<dbReference type="eggNOG" id="arCOG00952">
    <property type="taxonomic scope" value="Archaea"/>
</dbReference>
<dbReference type="GeneID" id="5561701"/>
<dbReference type="InterPro" id="IPR012840">
    <property type="entry name" value="NrdG2"/>
</dbReference>
<dbReference type="GO" id="GO:0046872">
    <property type="term" value="F:metal ion binding"/>
    <property type="evidence" value="ECO:0007669"/>
    <property type="project" value="UniProtKB-KW"/>
</dbReference>
<evidence type="ECO:0000256" key="1">
    <source>
        <dbReference type="ARBA" id="ARBA00001966"/>
    </source>
</evidence>
<dbReference type="Pfam" id="PF04055">
    <property type="entry name" value="Radical_SAM"/>
    <property type="match status" value="1"/>
</dbReference>
<evidence type="ECO:0000313" key="9">
    <source>
        <dbReference type="Proteomes" id="UP000000262"/>
    </source>
</evidence>
<feature type="domain" description="Radical SAM core" evidence="7">
    <location>
        <begin position="27"/>
        <end position="173"/>
    </location>
</feature>
<protein>
    <submittedName>
        <fullName evidence="8">Anaerobic ribonucleoside-triphosphate reductase activating protein</fullName>
    </submittedName>
</protein>
<keyword evidence="6" id="KW-0411">Iron-sulfur</keyword>
<dbReference type="Gene3D" id="3.20.20.70">
    <property type="entry name" value="Aldolase class I"/>
    <property type="match status" value="1"/>
</dbReference>
<evidence type="ECO:0000313" key="8">
    <source>
        <dbReference type="EMBL" id="ABU81641.1"/>
    </source>
</evidence>
<evidence type="ECO:0000256" key="2">
    <source>
        <dbReference type="ARBA" id="ARBA00022485"/>
    </source>
</evidence>
<dbReference type="PANTHER" id="PTHR30352">
    <property type="entry name" value="PYRUVATE FORMATE-LYASE-ACTIVATING ENZYME"/>
    <property type="match status" value="1"/>
</dbReference>
<dbReference type="SUPFAM" id="SSF102114">
    <property type="entry name" value="Radical SAM enzymes"/>
    <property type="match status" value="1"/>
</dbReference>
<name>A8A9N9_IGNH4</name>
<reference evidence="8 9" key="1">
    <citation type="journal article" date="2008" name="Genome Biol.">
        <title>A genomic analysis of the archaeal system Ignicoccus hospitalis-Nanoarchaeum equitans.</title>
        <authorList>
            <person name="Podar M."/>
            <person name="Anderson I."/>
            <person name="Makarova K.S."/>
            <person name="Elkins J.G."/>
            <person name="Ivanova N."/>
            <person name="Wall M.A."/>
            <person name="Lykidis A."/>
            <person name="Mavromatis K."/>
            <person name="Sun H."/>
            <person name="Hudson M.E."/>
            <person name="Chen W."/>
            <person name="Deciu C."/>
            <person name="Hutchison D."/>
            <person name="Eads J.R."/>
            <person name="Anderson A."/>
            <person name="Fernandes F."/>
            <person name="Szeto E."/>
            <person name="Lapidus A."/>
            <person name="Kyrpides N.C."/>
            <person name="Saier M.H.Jr."/>
            <person name="Richardson P.M."/>
            <person name="Rachel R."/>
            <person name="Huber H."/>
            <person name="Eisen J.A."/>
            <person name="Koonin E.V."/>
            <person name="Keller M."/>
            <person name="Stetter K.O."/>
        </authorList>
    </citation>
    <scope>NUCLEOTIDE SEQUENCE [LARGE SCALE GENOMIC DNA]</scope>
    <source>
        <strain evidence="9">KIN4/I / DSM 18386 / JCM 14125</strain>
    </source>
</reference>
<evidence type="ECO:0000256" key="6">
    <source>
        <dbReference type="ARBA" id="ARBA00023014"/>
    </source>
</evidence>
<keyword evidence="5" id="KW-0408">Iron</keyword>
<sequence length="241" mass="27418">MELLVGGWKPFSLVDVQGAITFTVWACGCNLKCPFCHNWRQAEWMDCAPFLEERFLNDLMESREFVDYVHLTGGEPTLQPELVKKISSLSKSNGVPFSLNTNCTTKQALELIRLADHVAFDVKVPFPALSGLDGKAGAVWETFERCTDELAKSGKPVEIRVPVAKGLTSKHVDVVKRIVYKFDPEKARVVVNPLVGPPLTEPRDEGWCKEHCYPGRMDEEEERFWASQFPEYKVKVKRWIE</sequence>
<dbReference type="AlphaFoldDB" id="A8A9N9"/>
<comment type="cofactor">
    <cofactor evidence="1">
        <name>[4Fe-4S] cluster</name>
        <dbReference type="ChEBI" id="CHEBI:49883"/>
    </cofactor>
</comment>
<dbReference type="Proteomes" id="UP000000262">
    <property type="component" value="Chromosome"/>
</dbReference>
<evidence type="ECO:0000256" key="4">
    <source>
        <dbReference type="ARBA" id="ARBA00022723"/>
    </source>
</evidence>
<dbReference type="RefSeq" id="WP_011998493.1">
    <property type="nucleotide sequence ID" value="NC_009776.1"/>
</dbReference>
<dbReference type="STRING" id="453591.Igni_0458"/>
<dbReference type="HOGENOM" id="CLU_078147_2_1_2"/>
<dbReference type="InterPro" id="IPR007197">
    <property type="entry name" value="rSAM"/>
</dbReference>
<dbReference type="GO" id="GO:0003824">
    <property type="term" value="F:catalytic activity"/>
    <property type="evidence" value="ECO:0007669"/>
    <property type="project" value="InterPro"/>
</dbReference>
<dbReference type="SFLD" id="SFLDS00029">
    <property type="entry name" value="Radical_SAM"/>
    <property type="match status" value="1"/>
</dbReference>
<evidence type="ECO:0000256" key="3">
    <source>
        <dbReference type="ARBA" id="ARBA00022691"/>
    </source>
</evidence>
<dbReference type="InterPro" id="IPR013785">
    <property type="entry name" value="Aldolase_TIM"/>
</dbReference>
<evidence type="ECO:0000256" key="5">
    <source>
        <dbReference type="ARBA" id="ARBA00023004"/>
    </source>
</evidence>
<dbReference type="InterPro" id="IPR034457">
    <property type="entry name" value="Organic_radical-activating"/>
</dbReference>
<dbReference type="KEGG" id="iho:Igni_0458"/>
<keyword evidence="4" id="KW-0479">Metal-binding</keyword>
<dbReference type="CDD" id="cd01335">
    <property type="entry name" value="Radical_SAM"/>
    <property type="match status" value="1"/>
</dbReference>
<dbReference type="NCBIfam" id="TIGR02495">
    <property type="entry name" value="NrdG2"/>
    <property type="match status" value="1"/>
</dbReference>
<dbReference type="SFLD" id="SFLDG01094">
    <property type="entry name" value="Uncharacterised_Radical_SAM_Su"/>
    <property type="match status" value="1"/>
</dbReference>
<gene>
    <name evidence="8" type="ordered locus">Igni_0458</name>
</gene>
<dbReference type="OrthoDB" id="371936at2157"/>
<evidence type="ECO:0000259" key="7">
    <source>
        <dbReference type="Pfam" id="PF04055"/>
    </source>
</evidence>
<keyword evidence="2" id="KW-0004">4Fe-4S</keyword>
<organism evidence="8 9">
    <name type="scientific">Ignicoccus hospitalis (strain KIN4/I / DSM 18386 / JCM 14125)</name>
    <dbReference type="NCBI Taxonomy" id="453591"/>
    <lineage>
        <taxon>Archaea</taxon>
        <taxon>Thermoproteota</taxon>
        <taxon>Thermoprotei</taxon>
        <taxon>Desulfurococcales</taxon>
        <taxon>Desulfurococcaceae</taxon>
        <taxon>Ignicoccus</taxon>
    </lineage>
</organism>
<keyword evidence="9" id="KW-1185">Reference proteome</keyword>
<dbReference type="InterPro" id="IPR058240">
    <property type="entry name" value="rSAM_sf"/>
</dbReference>